<reference evidence="9 10" key="1">
    <citation type="submission" date="2016-10" db="EMBL/GenBank/DDBJ databases">
        <authorList>
            <person name="Varghese N."/>
            <person name="Submissions S."/>
        </authorList>
    </citation>
    <scope>NUCLEOTIDE SEQUENCE [LARGE SCALE GENOMIC DNA]</scope>
    <source>
        <strain evidence="9 10">DSM 16392</strain>
    </source>
</reference>
<dbReference type="PANTHER" id="PTHR21624:SF1">
    <property type="entry name" value="ALKYLGLYCEROL MONOOXYGENASE"/>
    <property type="match status" value="1"/>
</dbReference>
<feature type="transmembrane region" description="Helical" evidence="7">
    <location>
        <begin position="39"/>
        <end position="63"/>
    </location>
</feature>
<protein>
    <submittedName>
        <fullName evidence="9">Sterol desaturase/sphingolipid hydroxylase, fatty acid hydroxylase superfamily</fullName>
    </submittedName>
</protein>
<dbReference type="InterPro" id="IPR006694">
    <property type="entry name" value="Fatty_acid_hydroxylase"/>
</dbReference>
<dbReference type="RefSeq" id="WP_093516002.1">
    <property type="nucleotide sequence ID" value="NZ_FOSK01000001.1"/>
</dbReference>
<gene>
    <name evidence="9" type="ORF">SAMN04488518_101138</name>
</gene>
<dbReference type="PANTHER" id="PTHR21624">
    <property type="entry name" value="STEROL DESATURASE-RELATED PROTEIN"/>
    <property type="match status" value="1"/>
</dbReference>
<feature type="transmembrane region" description="Helical" evidence="7">
    <location>
        <begin position="78"/>
        <end position="96"/>
    </location>
</feature>
<dbReference type="EMBL" id="FOSK01000001">
    <property type="protein sequence ID" value="SFJ88895.1"/>
    <property type="molecule type" value="Genomic_DNA"/>
</dbReference>
<evidence type="ECO:0000313" key="9">
    <source>
        <dbReference type="EMBL" id="SFJ88895.1"/>
    </source>
</evidence>
<evidence type="ECO:0000259" key="8">
    <source>
        <dbReference type="Pfam" id="PF04116"/>
    </source>
</evidence>
<dbReference type="Proteomes" id="UP000199598">
    <property type="component" value="Unassembled WGS sequence"/>
</dbReference>
<comment type="caution">
    <text evidence="9">The sequence shown here is derived from an EMBL/GenBank/DDBJ whole genome shotgun (WGS) entry which is preliminary data.</text>
</comment>
<dbReference type="InterPro" id="IPR051689">
    <property type="entry name" value="Sterol_desaturase/TMEM195"/>
</dbReference>
<feature type="transmembrane region" description="Helical" evidence="7">
    <location>
        <begin position="6"/>
        <end position="27"/>
    </location>
</feature>
<dbReference type="Pfam" id="PF04116">
    <property type="entry name" value="FA_hydroxylase"/>
    <property type="match status" value="1"/>
</dbReference>
<evidence type="ECO:0000256" key="7">
    <source>
        <dbReference type="SAM" id="Phobius"/>
    </source>
</evidence>
<proteinExistence type="predicted"/>
<keyword evidence="5" id="KW-0443">Lipid metabolism</keyword>
<evidence type="ECO:0000313" key="10">
    <source>
        <dbReference type="Proteomes" id="UP000199598"/>
    </source>
</evidence>
<keyword evidence="10" id="KW-1185">Reference proteome</keyword>
<keyword evidence="6 7" id="KW-0472">Membrane</keyword>
<keyword evidence="4" id="KW-0560">Oxidoreductase</keyword>
<keyword evidence="2 7" id="KW-0812">Transmembrane</keyword>
<comment type="subcellular location">
    <subcellularLocation>
        <location evidence="1">Endomembrane system</location>
        <topology evidence="1">Multi-pass membrane protein</topology>
    </subcellularLocation>
</comment>
<evidence type="ECO:0000256" key="6">
    <source>
        <dbReference type="ARBA" id="ARBA00023136"/>
    </source>
</evidence>
<evidence type="ECO:0000256" key="1">
    <source>
        <dbReference type="ARBA" id="ARBA00004127"/>
    </source>
</evidence>
<keyword evidence="3 7" id="KW-1133">Transmembrane helix</keyword>
<accession>A0A1I3V0X9</accession>
<feature type="transmembrane region" description="Helical" evidence="7">
    <location>
        <begin position="129"/>
        <end position="147"/>
    </location>
</feature>
<name>A0A1I3V0X9_9HYPH</name>
<evidence type="ECO:0000256" key="3">
    <source>
        <dbReference type="ARBA" id="ARBA00022989"/>
    </source>
</evidence>
<evidence type="ECO:0000256" key="4">
    <source>
        <dbReference type="ARBA" id="ARBA00023002"/>
    </source>
</evidence>
<evidence type="ECO:0000256" key="5">
    <source>
        <dbReference type="ARBA" id="ARBA00023098"/>
    </source>
</evidence>
<sequence length="320" mass="37305">MEFFDPISYAVPFFIILMIVEGVALKLRGIDGYDVKDTFFSLAMGIGSLIVKIVFGAAVSYAAHSWVYSHRLIENVPLNWWTILICFLLYDLAYYWQHRFGHEYRWFWASHVNHHSSQRYNLSTALRQTWTGTIALTFIFGLPIALVGFQPEMIFFVAAWNLLYQFWIHTELVDRMGPFEWIFNTPSHHRVHHATNPRYLDSNYAGTLIIWDRMFGTFSPEVVEDPPRYGIGKNLETNNLLIVAFHEWMAMVRDLKTARSLRDVYGYMFRTPGWTPDNSRMTTKTAKANWKRKQERLKTQEKALAEANGDQATKAVEPAE</sequence>
<evidence type="ECO:0000256" key="2">
    <source>
        <dbReference type="ARBA" id="ARBA00022692"/>
    </source>
</evidence>
<feature type="domain" description="Fatty acid hydroxylase" evidence="8">
    <location>
        <begin position="84"/>
        <end position="217"/>
    </location>
</feature>
<organism evidence="9 10">
    <name type="scientific">Pseudovibrio ascidiaceicola</name>
    <dbReference type="NCBI Taxonomy" id="285279"/>
    <lineage>
        <taxon>Bacteria</taxon>
        <taxon>Pseudomonadati</taxon>
        <taxon>Pseudomonadota</taxon>
        <taxon>Alphaproteobacteria</taxon>
        <taxon>Hyphomicrobiales</taxon>
        <taxon>Stappiaceae</taxon>
        <taxon>Pseudovibrio</taxon>
    </lineage>
</organism>